<dbReference type="GO" id="GO:0032259">
    <property type="term" value="P:methylation"/>
    <property type="evidence" value="ECO:0007669"/>
    <property type="project" value="UniProtKB-KW"/>
</dbReference>
<keyword evidence="3" id="KW-1185">Reference proteome</keyword>
<dbReference type="InterPro" id="IPR013216">
    <property type="entry name" value="Methyltransf_11"/>
</dbReference>
<keyword evidence="2" id="KW-0489">Methyltransferase</keyword>
<accession>A0A6G4TYX8</accession>
<keyword evidence="2" id="KW-0808">Transferase</keyword>
<dbReference type="SUPFAM" id="SSF53335">
    <property type="entry name" value="S-adenosyl-L-methionine-dependent methyltransferases"/>
    <property type="match status" value="1"/>
</dbReference>
<dbReference type="Gene3D" id="3.40.50.150">
    <property type="entry name" value="Vaccinia Virus protein VP39"/>
    <property type="match status" value="1"/>
</dbReference>
<gene>
    <name evidence="2" type="ORF">G5C51_14455</name>
</gene>
<reference evidence="2 3" key="1">
    <citation type="submission" date="2020-02" db="EMBL/GenBank/DDBJ databases">
        <title>Whole-genome analyses of novel actinobacteria.</title>
        <authorList>
            <person name="Sahin N."/>
        </authorList>
    </citation>
    <scope>NUCLEOTIDE SEQUENCE [LARGE SCALE GENOMIC DNA]</scope>
    <source>
        <strain evidence="2 3">A7024</strain>
    </source>
</reference>
<dbReference type="EMBL" id="JAAKZV010000051">
    <property type="protein sequence ID" value="NGN65094.1"/>
    <property type="molecule type" value="Genomic_DNA"/>
</dbReference>
<dbReference type="InterPro" id="IPR029063">
    <property type="entry name" value="SAM-dependent_MTases_sf"/>
</dbReference>
<proteinExistence type="predicted"/>
<name>A0A6G4TYX8_9ACTN</name>
<evidence type="ECO:0000313" key="2">
    <source>
        <dbReference type="EMBL" id="NGN65094.1"/>
    </source>
</evidence>
<feature type="domain" description="Methyltransferase type 11" evidence="1">
    <location>
        <begin position="56"/>
        <end position="116"/>
    </location>
</feature>
<evidence type="ECO:0000259" key="1">
    <source>
        <dbReference type="Pfam" id="PF08241"/>
    </source>
</evidence>
<dbReference type="Proteomes" id="UP000481583">
    <property type="component" value="Unassembled WGS sequence"/>
</dbReference>
<dbReference type="Pfam" id="PF08241">
    <property type="entry name" value="Methyltransf_11"/>
    <property type="match status" value="1"/>
</dbReference>
<dbReference type="GO" id="GO:0008757">
    <property type="term" value="F:S-adenosylmethionine-dependent methyltransferase activity"/>
    <property type="evidence" value="ECO:0007669"/>
    <property type="project" value="InterPro"/>
</dbReference>
<comment type="caution">
    <text evidence="2">The sequence shown here is derived from an EMBL/GenBank/DDBJ whole genome shotgun (WGS) entry which is preliminary data.</text>
</comment>
<organism evidence="2 3">
    <name type="scientific">Streptomyces coryli</name>
    <dbReference type="NCBI Taxonomy" id="1128680"/>
    <lineage>
        <taxon>Bacteria</taxon>
        <taxon>Bacillati</taxon>
        <taxon>Actinomycetota</taxon>
        <taxon>Actinomycetes</taxon>
        <taxon>Kitasatosporales</taxon>
        <taxon>Streptomycetaceae</taxon>
        <taxon>Streptomyces</taxon>
    </lineage>
</organism>
<dbReference type="AlphaFoldDB" id="A0A6G4TYX8"/>
<sequence>MTLLSTRAANPDRAGSLAHRTRARRWTELLRTFPDLAEMRVLDLGGTPASWRAAPVRPAQVTVVNIDPGVAGDPEPDVQFLAADACQLPALLPGVEFDLVYSNSLLEHLGGHANRARLAEVVAASASHHWIQTPYRYFPVEPHWLFPGMQWLPFQVRVQISQRWPYGHIRPGGRAKAIRDVAEVELLSATEMRAYFPESDLWFERFAGLPKSLVARK</sequence>
<evidence type="ECO:0000313" key="3">
    <source>
        <dbReference type="Proteomes" id="UP000481583"/>
    </source>
</evidence>
<protein>
    <submittedName>
        <fullName evidence="2">Class I SAM-dependent methyltransferase</fullName>
    </submittedName>
</protein>